<dbReference type="Proteomes" id="UP000289260">
    <property type="component" value="Chromosome"/>
</dbReference>
<comment type="pathway">
    <text evidence="2">Aromatic compound metabolism; beta-ketoadipate pathway; 5-oxo-4,5-dihydro-2-furylacetate from catechol: step 3/3.</text>
</comment>
<accession>A0A4P6KEM9</accession>
<evidence type="ECO:0000313" key="11">
    <source>
        <dbReference type="Proteomes" id="UP000289260"/>
    </source>
</evidence>
<evidence type="ECO:0000256" key="3">
    <source>
        <dbReference type="ARBA" id="ARBA00010882"/>
    </source>
</evidence>
<evidence type="ECO:0000256" key="2">
    <source>
        <dbReference type="ARBA" id="ARBA00005193"/>
    </source>
</evidence>
<dbReference type="AlphaFoldDB" id="A0A4P6KEM9"/>
<dbReference type="UniPathway" id="UPA00157">
    <property type="reaction ID" value="UER00260"/>
</dbReference>
<dbReference type="SUPFAM" id="SSF54909">
    <property type="entry name" value="Dimeric alpha+beta barrel"/>
    <property type="match status" value="1"/>
</dbReference>
<reference evidence="10 11" key="1">
    <citation type="submission" date="2019-02" db="EMBL/GenBank/DDBJ databases">
        <authorList>
            <person name="Sun L."/>
            <person name="Pan D."/>
            <person name="Wu X."/>
        </authorList>
    </citation>
    <scope>NUCLEOTIDE SEQUENCE [LARGE SCALE GENOMIC DNA]</scope>
    <source>
        <strain evidence="10 11">JW-1</strain>
    </source>
</reference>
<dbReference type="Gene3D" id="3.30.70.1060">
    <property type="entry name" value="Dimeric alpha+beta barrel"/>
    <property type="match status" value="1"/>
</dbReference>
<dbReference type="PIRSF" id="PIRSF001486">
    <property type="entry name" value="CatC"/>
    <property type="match status" value="1"/>
</dbReference>
<evidence type="ECO:0000256" key="5">
    <source>
        <dbReference type="ARBA" id="ARBA00012070"/>
    </source>
</evidence>
<protein>
    <recommendedName>
        <fullName evidence="5">muconolactone Delta-isomerase</fullName>
        <ecNumber evidence="5">5.3.3.4</ecNumber>
    </recommendedName>
</protein>
<evidence type="ECO:0000256" key="8">
    <source>
        <dbReference type="SAM" id="MobiDB-lite"/>
    </source>
</evidence>
<keyword evidence="7 10" id="KW-0413">Isomerase</keyword>
<evidence type="ECO:0000259" key="9">
    <source>
        <dbReference type="Pfam" id="PF02426"/>
    </source>
</evidence>
<feature type="domain" description="Muconolactone isomerase" evidence="9">
    <location>
        <begin position="6"/>
        <end position="93"/>
    </location>
</feature>
<evidence type="ECO:0000313" key="10">
    <source>
        <dbReference type="EMBL" id="QBE48411.1"/>
    </source>
</evidence>
<dbReference type="EMBL" id="CP035806">
    <property type="protein sequence ID" value="QBE48411.1"/>
    <property type="molecule type" value="Genomic_DNA"/>
</dbReference>
<dbReference type="GO" id="GO:0042952">
    <property type="term" value="P:beta-ketoadipate pathway"/>
    <property type="evidence" value="ECO:0007669"/>
    <property type="project" value="UniProtKB-UniPathway"/>
</dbReference>
<dbReference type="InterPro" id="IPR011008">
    <property type="entry name" value="Dimeric_a/b-barrel"/>
</dbReference>
<comment type="catalytic activity">
    <reaction evidence="1">
        <text>(S)-muconolactone = (4,5-dihydro-5-oxofuran-2-yl)-acetate</text>
        <dbReference type="Rhea" id="RHEA:12348"/>
        <dbReference type="ChEBI" id="CHEBI:58425"/>
        <dbReference type="ChEBI" id="CHEBI:58736"/>
        <dbReference type="EC" id="5.3.3.4"/>
    </reaction>
</comment>
<proteinExistence type="inferred from homology"/>
<dbReference type="OrthoDB" id="2889526at2"/>
<name>A0A4P6KEM9_9MICO</name>
<evidence type="ECO:0000256" key="4">
    <source>
        <dbReference type="ARBA" id="ARBA00011365"/>
    </source>
</evidence>
<evidence type="ECO:0000256" key="6">
    <source>
        <dbReference type="ARBA" id="ARBA00022797"/>
    </source>
</evidence>
<dbReference type="KEGG" id="ltr:EVS81_05790"/>
<sequence length="109" mass="12686">MSALHEFLVNIEIHWPRDLGDETIRRLSVDERAMAAELGAAGRLVRMWRVPGRRENWGLWRARDATELHETLSTLPVWPYMRVTVHPLAEHPVDPERQSERAGNRESRA</sequence>
<evidence type="ECO:0000256" key="7">
    <source>
        <dbReference type="ARBA" id="ARBA00023235"/>
    </source>
</evidence>
<gene>
    <name evidence="10" type="ORF">EVS81_05790</name>
</gene>
<evidence type="ECO:0000256" key="1">
    <source>
        <dbReference type="ARBA" id="ARBA00001739"/>
    </source>
</evidence>
<keyword evidence="11" id="KW-1185">Reference proteome</keyword>
<dbReference type="Pfam" id="PF02426">
    <property type="entry name" value="MIase"/>
    <property type="match status" value="1"/>
</dbReference>
<dbReference type="InterPro" id="IPR026029">
    <property type="entry name" value="MLI_dom"/>
</dbReference>
<dbReference type="RefSeq" id="WP_130109549.1">
    <property type="nucleotide sequence ID" value="NZ_CP035806.1"/>
</dbReference>
<keyword evidence="6" id="KW-0058">Aromatic hydrocarbons catabolism</keyword>
<dbReference type="InterPro" id="IPR003464">
    <property type="entry name" value="Muconolactone_d_Isoase"/>
</dbReference>
<dbReference type="EC" id="5.3.3.4" evidence="5"/>
<comment type="similarity">
    <text evidence="3">Belongs to the muconolactone Delta-isomerase family.</text>
</comment>
<comment type="subunit">
    <text evidence="4">Homodecamer.</text>
</comment>
<feature type="region of interest" description="Disordered" evidence="8">
    <location>
        <begin position="89"/>
        <end position="109"/>
    </location>
</feature>
<dbReference type="GO" id="GO:0016159">
    <property type="term" value="F:muconolactone delta-isomerase activity"/>
    <property type="evidence" value="ECO:0007669"/>
    <property type="project" value="UniProtKB-EC"/>
</dbReference>
<organism evidence="10 11">
    <name type="scientific">Leucobacter triazinivorans</name>
    <dbReference type="NCBI Taxonomy" id="1784719"/>
    <lineage>
        <taxon>Bacteria</taxon>
        <taxon>Bacillati</taxon>
        <taxon>Actinomycetota</taxon>
        <taxon>Actinomycetes</taxon>
        <taxon>Micrococcales</taxon>
        <taxon>Microbacteriaceae</taxon>
        <taxon>Leucobacter</taxon>
    </lineage>
</organism>